<comment type="caution">
    <text evidence="2">The sequence shown here is derived from an EMBL/GenBank/DDBJ whole genome shotgun (WGS) entry which is preliminary data.</text>
</comment>
<gene>
    <name evidence="2" type="ORF">LCGC14_0509190</name>
</gene>
<protein>
    <submittedName>
        <fullName evidence="2">Uncharacterized protein</fullName>
    </submittedName>
</protein>
<feature type="transmembrane region" description="Helical" evidence="1">
    <location>
        <begin position="26"/>
        <end position="49"/>
    </location>
</feature>
<evidence type="ECO:0000256" key="1">
    <source>
        <dbReference type="SAM" id="Phobius"/>
    </source>
</evidence>
<keyword evidence="1" id="KW-0472">Membrane</keyword>
<evidence type="ECO:0000313" key="2">
    <source>
        <dbReference type="EMBL" id="KKN62658.1"/>
    </source>
</evidence>
<dbReference type="AlphaFoldDB" id="A0A0F9V9Y4"/>
<reference evidence="2" key="1">
    <citation type="journal article" date="2015" name="Nature">
        <title>Complex archaea that bridge the gap between prokaryotes and eukaryotes.</title>
        <authorList>
            <person name="Spang A."/>
            <person name="Saw J.H."/>
            <person name="Jorgensen S.L."/>
            <person name="Zaremba-Niedzwiedzka K."/>
            <person name="Martijn J."/>
            <person name="Lind A.E."/>
            <person name="van Eijk R."/>
            <person name="Schleper C."/>
            <person name="Guy L."/>
            <person name="Ettema T.J."/>
        </authorList>
    </citation>
    <scope>NUCLEOTIDE SEQUENCE</scope>
</reference>
<proteinExistence type="predicted"/>
<organism evidence="2">
    <name type="scientific">marine sediment metagenome</name>
    <dbReference type="NCBI Taxonomy" id="412755"/>
    <lineage>
        <taxon>unclassified sequences</taxon>
        <taxon>metagenomes</taxon>
        <taxon>ecological metagenomes</taxon>
    </lineage>
</organism>
<accession>A0A0F9V9Y4</accession>
<dbReference type="EMBL" id="LAZR01000616">
    <property type="protein sequence ID" value="KKN62658.1"/>
    <property type="molecule type" value="Genomic_DNA"/>
</dbReference>
<name>A0A0F9V9Y4_9ZZZZ</name>
<keyword evidence="1" id="KW-1133">Transmembrane helix</keyword>
<keyword evidence="1" id="KW-0812">Transmembrane</keyword>
<sequence length="113" mass="13617">MKQNKDKEIRDLKWEIYDLGDDVGDWKFYTCFFGMMVGVITFLLIFSFVDWVGLEQELQSCQDKVPVWTLKFECSDANVPWLVMETNENFSDYKKYQNRLRFIEENKNCEVIE</sequence>